<dbReference type="Proteomes" id="UP001370490">
    <property type="component" value="Unassembled WGS sequence"/>
</dbReference>
<sequence>MSHIHKDKSHQGRVILEEVPGLIRVYDEEHVERPQIVPNVPCNALAFELGVTAKDVTMDKHTSLWARIYVPNTNHAGKHLLPLLVYFHGGGFCVGSASWNCYHEFLANLAAKVGCVIVSVNYRLAPENRLPVAYEDGFNAMTWIKQQALNVPSDQKWWLNKCNLSNLFLAGDSAGANLAHHIATRLSTCDFSLLKPLFLKGIILIQPFFGGESRTMSEKHATQPPISALTLSSSDTYWRLSLPLGASRDHPWCNPLARGGAAKLSDLRLPKTLVCISELDILKDRNLEFCSTLSAAGKKVETVIHKGVGHAFQILSCLKLFLGAVQVCCVGCFVTVYGQVGLHLAAFYILCNEMETSIAKRIGGLALNLSHSVSVKLH</sequence>
<evidence type="ECO:0000259" key="3">
    <source>
        <dbReference type="Pfam" id="PF07859"/>
    </source>
</evidence>
<dbReference type="InterPro" id="IPR050466">
    <property type="entry name" value="Carboxylest/Gibb_receptor"/>
</dbReference>
<keyword evidence="4" id="KW-0378">Hydrolase</keyword>
<organism evidence="4 5">
    <name type="scientific">Dillenia turbinata</name>
    <dbReference type="NCBI Taxonomy" id="194707"/>
    <lineage>
        <taxon>Eukaryota</taxon>
        <taxon>Viridiplantae</taxon>
        <taxon>Streptophyta</taxon>
        <taxon>Embryophyta</taxon>
        <taxon>Tracheophyta</taxon>
        <taxon>Spermatophyta</taxon>
        <taxon>Magnoliopsida</taxon>
        <taxon>eudicotyledons</taxon>
        <taxon>Gunneridae</taxon>
        <taxon>Pentapetalae</taxon>
        <taxon>Dilleniales</taxon>
        <taxon>Dilleniaceae</taxon>
        <taxon>Dillenia</taxon>
    </lineage>
</organism>
<name>A0AAN8VDG5_9MAGN</name>
<dbReference type="GO" id="GO:0016787">
    <property type="term" value="F:hydrolase activity"/>
    <property type="evidence" value="ECO:0007669"/>
    <property type="project" value="UniProtKB-KW"/>
</dbReference>
<comment type="caution">
    <text evidence="4">The sequence shown here is derived from an EMBL/GenBank/DDBJ whole genome shotgun (WGS) entry which is preliminary data.</text>
</comment>
<dbReference type="PANTHER" id="PTHR23024">
    <property type="entry name" value="ARYLACETAMIDE DEACETYLASE"/>
    <property type="match status" value="1"/>
</dbReference>
<reference evidence="4 5" key="1">
    <citation type="submission" date="2023-12" db="EMBL/GenBank/DDBJ databases">
        <title>A high-quality genome assembly for Dillenia turbinata (Dilleniales).</title>
        <authorList>
            <person name="Chanderbali A."/>
        </authorList>
    </citation>
    <scope>NUCLEOTIDE SEQUENCE [LARGE SCALE GENOMIC DNA]</scope>
    <source>
        <strain evidence="4">LSX21</strain>
        <tissue evidence="4">Leaf</tissue>
    </source>
</reference>
<feature type="domain" description="Alpha/beta hydrolase fold-3" evidence="3">
    <location>
        <begin position="84"/>
        <end position="313"/>
    </location>
</feature>
<gene>
    <name evidence="4" type="ORF">RJ641_006557</name>
</gene>
<dbReference type="InterPro" id="IPR029058">
    <property type="entry name" value="AB_hydrolase_fold"/>
</dbReference>
<evidence type="ECO:0000313" key="5">
    <source>
        <dbReference type="Proteomes" id="UP001370490"/>
    </source>
</evidence>
<dbReference type="InterPro" id="IPR033140">
    <property type="entry name" value="Lipase_GDXG_put_SER_AS"/>
</dbReference>
<keyword evidence="5" id="KW-1185">Reference proteome</keyword>
<feature type="active site" evidence="2">
    <location>
        <position position="173"/>
    </location>
</feature>
<comment type="similarity">
    <text evidence="1">Belongs to the 'GDXG' lipolytic enzyme family.</text>
</comment>
<accession>A0AAN8VDG5</accession>
<dbReference type="EMBL" id="JBAMMX010000014">
    <property type="protein sequence ID" value="KAK6927966.1"/>
    <property type="molecule type" value="Genomic_DNA"/>
</dbReference>
<evidence type="ECO:0000313" key="4">
    <source>
        <dbReference type="EMBL" id="KAK6927966.1"/>
    </source>
</evidence>
<protein>
    <submittedName>
        <fullName evidence="4">Alpha/beta hydrolase fold-3</fullName>
    </submittedName>
</protein>
<evidence type="ECO:0000256" key="2">
    <source>
        <dbReference type="PROSITE-ProRule" id="PRU10038"/>
    </source>
</evidence>
<dbReference type="Gene3D" id="3.40.50.1820">
    <property type="entry name" value="alpha/beta hydrolase"/>
    <property type="match status" value="1"/>
</dbReference>
<evidence type="ECO:0000256" key="1">
    <source>
        <dbReference type="ARBA" id="ARBA00010515"/>
    </source>
</evidence>
<dbReference type="SUPFAM" id="SSF53474">
    <property type="entry name" value="alpha/beta-Hydrolases"/>
    <property type="match status" value="1"/>
</dbReference>
<dbReference type="PROSITE" id="PS01174">
    <property type="entry name" value="LIPASE_GDXG_SER"/>
    <property type="match status" value="1"/>
</dbReference>
<dbReference type="AlphaFoldDB" id="A0AAN8VDG5"/>
<dbReference type="InterPro" id="IPR013094">
    <property type="entry name" value="AB_hydrolase_3"/>
</dbReference>
<dbReference type="Pfam" id="PF07859">
    <property type="entry name" value="Abhydrolase_3"/>
    <property type="match status" value="1"/>
</dbReference>
<dbReference type="PANTHER" id="PTHR23024:SF589">
    <property type="entry name" value="CARBOXYLESTERASE 17-RELATED"/>
    <property type="match status" value="1"/>
</dbReference>
<proteinExistence type="inferred from homology"/>